<reference evidence="2" key="1">
    <citation type="journal article" date="2019" name="Int. J. Syst. Evol. Microbiol.">
        <title>The Global Catalogue of Microorganisms (GCM) 10K type strain sequencing project: providing services to taxonomists for standard genome sequencing and annotation.</title>
        <authorList>
            <consortium name="The Broad Institute Genomics Platform"/>
            <consortium name="The Broad Institute Genome Sequencing Center for Infectious Disease"/>
            <person name="Wu L."/>
            <person name="Ma J."/>
        </authorList>
    </citation>
    <scope>NUCLEOTIDE SEQUENCE [LARGE SCALE GENOMIC DNA]</scope>
    <source>
        <strain evidence="2">KCTC 42424</strain>
    </source>
</reference>
<gene>
    <name evidence="1" type="ORF">ACFOMG_07120</name>
</gene>
<sequence length="97" mass="11435">MDKEAYLAEVERRLRTLFRASKEGMAVADVERHRTEGFMQGAVFMGFVTPREMDQLMEQVHLAVFGKKISERRRQRATGWNSCAVDYSQYDRPTFRR</sequence>
<organism evidence="1 2">
    <name type="scientific">Bacterioplanoides pacificum</name>
    <dbReference type="NCBI Taxonomy" id="1171596"/>
    <lineage>
        <taxon>Bacteria</taxon>
        <taxon>Pseudomonadati</taxon>
        <taxon>Pseudomonadota</taxon>
        <taxon>Gammaproteobacteria</taxon>
        <taxon>Oceanospirillales</taxon>
        <taxon>Oceanospirillaceae</taxon>
        <taxon>Bacterioplanoides</taxon>
    </lineage>
</organism>
<keyword evidence="2" id="KW-1185">Reference proteome</keyword>
<dbReference type="EMBL" id="JBHRYB010000005">
    <property type="protein sequence ID" value="MFC3679881.1"/>
    <property type="molecule type" value="Genomic_DNA"/>
</dbReference>
<evidence type="ECO:0000313" key="2">
    <source>
        <dbReference type="Proteomes" id="UP001595722"/>
    </source>
</evidence>
<dbReference type="Proteomes" id="UP001595722">
    <property type="component" value="Unassembled WGS sequence"/>
</dbReference>
<comment type="caution">
    <text evidence="1">The sequence shown here is derived from an EMBL/GenBank/DDBJ whole genome shotgun (WGS) entry which is preliminary data.</text>
</comment>
<protein>
    <submittedName>
        <fullName evidence="1">Uncharacterized protein</fullName>
    </submittedName>
</protein>
<accession>A0ABV7VSZ0</accession>
<evidence type="ECO:0000313" key="1">
    <source>
        <dbReference type="EMBL" id="MFC3679881.1"/>
    </source>
</evidence>
<proteinExistence type="predicted"/>
<dbReference type="RefSeq" id="WP_376865680.1">
    <property type="nucleotide sequence ID" value="NZ_JBHRYB010000005.1"/>
</dbReference>
<name>A0ABV7VSZ0_9GAMM</name>